<accession>A0A0A9WPU7</accession>
<dbReference type="EMBL" id="GBHO01033804">
    <property type="protein sequence ID" value="JAG09800.1"/>
    <property type="molecule type" value="Transcribed_RNA"/>
</dbReference>
<proteinExistence type="predicted"/>
<feature type="non-terminal residue" evidence="1">
    <location>
        <position position="106"/>
    </location>
</feature>
<dbReference type="EMBL" id="GBHO01033805">
    <property type="protein sequence ID" value="JAG09799.1"/>
    <property type="molecule type" value="Transcribed_RNA"/>
</dbReference>
<protein>
    <submittedName>
        <fullName evidence="1">tRNA 2-selenouridine synthase</fullName>
    </submittedName>
</protein>
<evidence type="ECO:0000313" key="1">
    <source>
        <dbReference type="EMBL" id="JAG09799.1"/>
    </source>
</evidence>
<organism evidence="1">
    <name type="scientific">Lygus hesperus</name>
    <name type="common">Western plant bug</name>
    <dbReference type="NCBI Taxonomy" id="30085"/>
    <lineage>
        <taxon>Eukaryota</taxon>
        <taxon>Metazoa</taxon>
        <taxon>Ecdysozoa</taxon>
        <taxon>Arthropoda</taxon>
        <taxon>Hexapoda</taxon>
        <taxon>Insecta</taxon>
        <taxon>Pterygota</taxon>
        <taxon>Neoptera</taxon>
        <taxon>Paraneoptera</taxon>
        <taxon>Hemiptera</taxon>
        <taxon>Heteroptera</taxon>
        <taxon>Panheteroptera</taxon>
        <taxon>Cimicomorpha</taxon>
        <taxon>Miridae</taxon>
        <taxon>Mirini</taxon>
        <taxon>Lygus</taxon>
    </lineage>
</organism>
<reference evidence="1" key="1">
    <citation type="journal article" date="2014" name="PLoS ONE">
        <title>Transcriptome-Based Identification of ABC Transporters in the Western Tarnished Plant Bug Lygus hesperus.</title>
        <authorList>
            <person name="Hull J.J."/>
            <person name="Chaney K."/>
            <person name="Geib S.M."/>
            <person name="Fabrick J.A."/>
            <person name="Brent C.S."/>
            <person name="Walsh D."/>
            <person name="Lavine L.C."/>
        </authorList>
    </citation>
    <scope>NUCLEOTIDE SEQUENCE</scope>
</reference>
<name>A0A0A9WPU7_LYGHE</name>
<gene>
    <name evidence="1" type="primary">selU_0</name>
    <name evidence="2" type="synonym">selU_1</name>
    <name evidence="2" type="ORF">CM83_42814</name>
    <name evidence="1" type="ORF">CM83_42815</name>
</gene>
<sequence>MRDELRDDLNALFSNQYFDPRDSLRTILGNLTPECLKPRLLPQTVDKKRNSDTVTSTTHEHLRKQAVEQTPISWMKPFYFGPRGHLYCPQNPSQLECPLRAMGVAG</sequence>
<evidence type="ECO:0000313" key="2">
    <source>
        <dbReference type="EMBL" id="JAG09800.1"/>
    </source>
</evidence>
<reference evidence="1" key="2">
    <citation type="submission" date="2014-07" db="EMBL/GenBank/DDBJ databases">
        <authorList>
            <person name="Hull J."/>
        </authorList>
    </citation>
    <scope>NUCLEOTIDE SEQUENCE</scope>
</reference>
<dbReference type="AlphaFoldDB" id="A0A0A9WPU7"/>